<dbReference type="Pfam" id="PF13640">
    <property type="entry name" value="2OG-FeII_Oxy_3"/>
    <property type="match status" value="1"/>
</dbReference>
<dbReference type="EMBL" id="SORZ01000001">
    <property type="protein sequence ID" value="TPW36229.1"/>
    <property type="molecule type" value="Genomic_DNA"/>
</dbReference>
<gene>
    <name evidence="2" type="ORF">E3202_04060</name>
</gene>
<keyword evidence="3" id="KW-1185">Reference proteome</keyword>
<proteinExistence type="predicted"/>
<feature type="domain" description="Prolyl 4-hydroxylase alpha subunit Fe(2+) 2OG dioxygenase" evidence="1">
    <location>
        <begin position="90"/>
        <end position="169"/>
    </location>
</feature>
<evidence type="ECO:0000313" key="2">
    <source>
        <dbReference type="EMBL" id="TPW36229.1"/>
    </source>
</evidence>
<dbReference type="InterPro" id="IPR044862">
    <property type="entry name" value="Pro_4_hyd_alph_FE2OG_OXY"/>
</dbReference>
<evidence type="ECO:0000259" key="1">
    <source>
        <dbReference type="Pfam" id="PF13640"/>
    </source>
</evidence>
<dbReference type="Gene3D" id="2.60.120.620">
    <property type="entry name" value="q2cbj1_9rhob like domain"/>
    <property type="match status" value="1"/>
</dbReference>
<sequence length="196" mass="22200">MDIPCPYLVVENFVPPRVLAHVLALWPEIPSGGSFPRSALEVPPALAGFLEEFEGPKLKKLIGRKFGLDLEAAPSMVTLRGQTRARDGRIHLDSPSKWVTLLLYLNPREQAWPDHAGCLRFLNGPHDMEDYEAEIPPYGGTLVAFPNHPASWHGHREYVGPRRSVQLNYMHRPQKVVSEKLRHHVSAFFKKHFLSS</sequence>
<evidence type="ECO:0000313" key="3">
    <source>
        <dbReference type="Proteomes" id="UP000315037"/>
    </source>
</evidence>
<name>A0A506USG6_9PROT</name>
<dbReference type="AlphaFoldDB" id="A0A506USG6"/>
<dbReference type="Proteomes" id="UP000315037">
    <property type="component" value="Unassembled WGS sequence"/>
</dbReference>
<organism evidence="2 3">
    <name type="scientific">Oecophyllibacter saccharovorans</name>
    <dbReference type="NCBI Taxonomy" id="2558360"/>
    <lineage>
        <taxon>Bacteria</taxon>
        <taxon>Pseudomonadati</taxon>
        <taxon>Pseudomonadota</taxon>
        <taxon>Alphaproteobacteria</taxon>
        <taxon>Acetobacterales</taxon>
        <taxon>Acetobacteraceae</taxon>
        <taxon>Oecophyllibacter</taxon>
    </lineage>
</organism>
<reference evidence="2 3" key="1">
    <citation type="submission" date="2019-03" db="EMBL/GenBank/DDBJ databases">
        <title>The complete genome sequence of Neokomagataea sp. Jb2 NBRC113641.</title>
        <authorList>
            <person name="Chua K.-O."/>
            <person name="Chan K.-G."/>
            <person name="See-Too W.-S."/>
        </authorList>
    </citation>
    <scope>NUCLEOTIDE SEQUENCE [LARGE SCALE GENOMIC DNA]</scope>
    <source>
        <strain evidence="2 3">Jb2</strain>
    </source>
</reference>
<accession>A0A506USG6</accession>
<comment type="caution">
    <text evidence="2">The sequence shown here is derived from an EMBL/GenBank/DDBJ whole genome shotgun (WGS) entry which is preliminary data.</text>
</comment>
<protein>
    <submittedName>
        <fullName evidence="2">2OG-Fe(II) oxygenase</fullName>
    </submittedName>
</protein>